<feature type="transmembrane region" description="Helical" evidence="1">
    <location>
        <begin position="289"/>
        <end position="309"/>
    </location>
</feature>
<keyword evidence="1" id="KW-0472">Membrane</keyword>
<dbReference type="PROSITE" id="PS50887">
    <property type="entry name" value="GGDEF"/>
    <property type="match status" value="1"/>
</dbReference>
<dbReference type="Gene3D" id="3.20.20.450">
    <property type="entry name" value="EAL domain"/>
    <property type="match status" value="1"/>
</dbReference>
<keyword evidence="5" id="KW-1185">Reference proteome</keyword>
<evidence type="ECO:0000313" key="5">
    <source>
        <dbReference type="Proteomes" id="UP000321484"/>
    </source>
</evidence>
<feature type="domain" description="EAL" evidence="2">
    <location>
        <begin position="495"/>
        <end position="748"/>
    </location>
</feature>
<dbReference type="PANTHER" id="PTHR33121:SF70">
    <property type="entry name" value="SIGNALING PROTEIN YKOW"/>
    <property type="match status" value="1"/>
</dbReference>
<keyword evidence="1" id="KW-1133">Transmembrane helix</keyword>
<feature type="transmembrane region" description="Helical" evidence="1">
    <location>
        <begin position="34"/>
        <end position="51"/>
    </location>
</feature>
<proteinExistence type="predicted"/>
<dbReference type="InterPro" id="IPR000160">
    <property type="entry name" value="GGDEF_dom"/>
</dbReference>
<gene>
    <name evidence="4" type="ORF">AFE02nite_30150</name>
</gene>
<dbReference type="NCBIfam" id="TIGR00254">
    <property type="entry name" value="GGDEF"/>
    <property type="match status" value="1"/>
</dbReference>
<dbReference type="CDD" id="cd01948">
    <property type="entry name" value="EAL"/>
    <property type="match status" value="1"/>
</dbReference>
<feature type="transmembrane region" description="Helical" evidence="1">
    <location>
        <begin position="263"/>
        <end position="283"/>
    </location>
</feature>
<dbReference type="SUPFAM" id="SSF141868">
    <property type="entry name" value="EAL domain-like"/>
    <property type="match status" value="1"/>
</dbReference>
<evidence type="ECO:0000259" key="2">
    <source>
        <dbReference type="PROSITE" id="PS50883"/>
    </source>
</evidence>
<dbReference type="Pfam" id="PF00563">
    <property type="entry name" value="EAL"/>
    <property type="match status" value="1"/>
</dbReference>
<dbReference type="FunFam" id="3.20.20.450:FF:000001">
    <property type="entry name" value="Cyclic di-GMP phosphodiesterase yahA"/>
    <property type="match status" value="1"/>
</dbReference>
<comment type="caution">
    <text evidence="4">The sequence shown here is derived from an EMBL/GenBank/DDBJ whole genome shotgun (WGS) entry which is preliminary data.</text>
</comment>
<feature type="transmembrane region" description="Helical" evidence="1">
    <location>
        <begin position="63"/>
        <end position="85"/>
    </location>
</feature>
<dbReference type="InterPro" id="IPR035919">
    <property type="entry name" value="EAL_sf"/>
</dbReference>
<protein>
    <recommendedName>
        <fullName evidence="6">GGDEF-domain containing protein</fullName>
    </recommendedName>
</protein>
<dbReference type="PROSITE" id="PS50883">
    <property type="entry name" value="EAL"/>
    <property type="match status" value="1"/>
</dbReference>
<feature type="transmembrane region" description="Helical" evidence="1">
    <location>
        <begin position="97"/>
        <end position="114"/>
    </location>
</feature>
<sequence>MTDRSATLGRVWWLVAGAVVVGQLLLPKGVGRDAAYLALGLGAVGMTWWGLRAPDARPRAAWWLLLVGLLSWVIGDAGWALAGHIAGGEAFPPVTDAFYLAGYALFTAALFAIARSRRSRIDMDAVVDGLIVAVVVALVMYVSFVSPVWESAGAVSIDSYATLAYLAFDVLIVFQVGYLARVERHRRLGLSLVGLAFLSVFVGDLLQTLAVRFPDIGSAQQLIHSWWLLAYLLLGAAPAYRSMSGLRPVPGDEAVRPISARQIALLGGALVVVPSVPGVQILVGVPVDSAASICAAVAVIALVCLRLGIAAARMREQAAQLARAAQTDGLTGLATSRHFATLLDRRAEAASRQPILVLIVALDRLTEITDTLGYRVGDELLSAAAARVQAEVGELGTAARLAGDAFAVVVDAGEDRHVDAVEWAARLRQSLTTAFTLSDVSVSVDALVGVAVGPDDGADGAELLQRADVALSAARNRPEGVARYTGRMPSDGVLAPHLMSELSRALEREEIVVYYQPQVDVATGEVRGVEALVRWAHPVHGLLPPAAFIPAAERTGLIRPLTFYMLDRVLRQAVEWREAGTPLRVAANLSVRDLLDPTFAKRVERLLAQHGMDRNVLELELTETMALVDPERSMEVLQALAHLGVVLSIDDFGTGYSSLAHLQRLPVHRLKIDRSFVTGMIDDDACAAIVRSTIELARNLGMTVVAEGVEDDSTFMSLRDMGCDVAQGFGLGRPVPADQIEALVGVIEDRVPRILRAGVAQGQRMI</sequence>
<organism evidence="4 5">
    <name type="scientific">Actinotalea fermentans</name>
    <dbReference type="NCBI Taxonomy" id="43671"/>
    <lineage>
        <taxon>Bacteria</taxon>
        <taxon>Bacillati</taxon>
        <taxon>Actinomycetota</taxon>
        <taxon>Actinomycetes</taxon>
        <taxon>Micrococcales</taxon>
        <taxon>Cellulomonadaceae</taxon>
        <taxon>Actinotalea</taxon>
    </lineage>
</organism>
<dbReference type="AlphaFoldDB" id="A0A511Z1E5"/>
<accession>A0A511Z1E5</accession>
<feature type="transmembrane region" description="Helical" evidence="1">
    <location>
        <begin position="12"/>
        <end position="28"/>
    </location>
</feature>
<dbReference type="EMBL" id="BJYK01000010">
    <property type="protein sequence ID" value="GEN81281.1"/>
    <property type="molecule type" value="Genomic_DNA"/>
</dbReference>
<dbReference type="CDD" id="cd01949">
    <property type="entry name" value="GGDEF"/>
    <property type="match status" value="1"/>
</dbReference>
<dbReference type="GO" id="GO:0071111">
    <property type="term" value="F:cyclic-guanylate-specific phosphodiesterase activity"/>
    <property type="evidence" value="ECO:0007669"/>
    <property type="project" value="InterPro"/>
</dbReference>
<dbReference type="SMART" id="SM00052">
    <property type="entry name" value="EAL"/>
    <property type="match status" value="1"/>
</dbReference>
<feature type="transmembrane region" description="Helical" evidence="1">
    <location>
        <begin position="223"/>
        <end position="242"/>
    </location>
</feature>
<feature type="transmembrane region" description="Helical" evidence="1">
    <location>
        <begin position="126"/>
        <end position="149"/>
    </location>
</feature>
<dbReference type="SUPFAM" id="SSF55073">
    <property type="entry name" value="Nucleotide cyclase"/>
    <property type="match status" value="1"/>
</dbReference>
<evidence type="ECO:0000259" key="3">
    <source>
        <dbReference type="PROSITE" id="PS50887"/>
    </source>
</evidence>
<feature type="transmembrane region" description="Helical" evidence="1">
    <location>
        <begin position="161"/>
        <end position="180"/>
    </location>
</feature>
<dbReference type="InterPro" id="IPR043128">
    <property type="entry name" value="Rev_trsase/Diguanyl_cyclase"/>
</dbReference>
<evidence type="ECO:0000313" key="4">
    <source>
        <dbReference type="EMBL" id="GEN81281.1"/>
    </source>
</evidence>
<evidence type="ECO:0008006" key="6">
    <source>
        <dbReference type="Google" id="ProtNLM"/>
    </source>
</evidence>
<dbReference type="SMART" id="SM00267">
    <property type="entry name" value="GGDEF"/>
    <property type="match status" value="1"/>
</dbReference>
<evidence type="ECO:0000256" key="1">
    <source>
        <dbReference type="SAM" id="Phobius"/>
    </source>
</evidence>
<dbReference type="OrthoDB" id="23692at2"/>
<dbReference type="Gene3D" id="3.30.70.270">
    <property type="match status" value="1"/>
</dbReference>
<dbReference type="InterPro" id="IPR001633">
    <property type="entry name" value="EAL_dom"/>
</dbReference>
<dbReference type="InterPro" id="IPR050706">
    <property type="entry name" value="Cyclic-di-GMP_PDE-like"/>
</dbReference>
<dbReference type="RefSeq" id="WP_052113560.1">
    <property type="nucleotide sequence ID" value="NZ_BJYK01000010.1"/>
</dbReference>
<reference evidence="4 5" key="1">
    <citation type="submission" date="2019-07" db="EMBL/GenBank/DDBJ databases">
        <title>Whole genome shotgun sequence of Actinotalea fermentans NBRC 105374.</title>
        <authorList>
            <person name="Hosoyama A."/>
            <person name="Uohara A."/>
            <person name="Ohji S."/>
            <person name="Ichikawa N."/>
        </authorList>
    </citation>
    <scope>NUCLEOTIDE SEQUENCE [LARGE SCALE GENOMIC DNA]</scope>
    <source>
        <strain evidence="4 5">NBRC 105374</strain>
    </source>
</reference>
<keyword evidence="1" id="KW-0812">Transmembrane</keyword>
<dbReference type="Proteomes" id="UP000321484">
    <property type="component" value="Unassembled WGS sequence"/>
</dbReference>
<dbReference type="Pfam" id="PF00990">
    <property type="entry name" value="GGDEF"/>
    <property type="match status" value="1"/>
</dbReference>
<dbReference type="InterPro" id="IPR029787">
    <property type="entry name" value="Nucleotide_cyclase"/>
</dbReference>
<feature type="domain" description="GGDEF" evidence="3">
    <location>
        <begin position="353"/>
        <end position="489"/>
    </location>
</feature>
<dbReference type="PANTHER" id="PTHR33121">
    <property type="entry name" value="CYCLIC DI-GMP PHOSPHODIESTERASE PDEF"/>
    <property type="match status" value="1"/>
</dbReference>
<feature type="transmembrane region" description="Helical" evidence="1">
    <location>
        <begin position="192"/>
        <end position="211"/>
    </location>
</feature>
<name>A0A511Z1E5_9CELL</name>